<evidence type="ECO:0000256" key="1">
    <source>
        <dbReference type="ARBA" id="ARBA00004123"/>
    </source>
</evidence>
<dbReference type="InterPro" id="IPR035979">
    <property type="entry name" value="RBD_domain_sf"/>
</dbReference>
<dbReference type="AlphaFoldDB" id="A0AA85G9U9"/>
<dbReference type="Proteomes" id="UP000050792">
    <property type="component" value="Unassembled WGS sequence"/>
</dbReference>
<dbReference type="InterPro" id="IPR000504">
    <property type="entry name" value="RRM_dom"/>
</dbReference>
<name>A0AA85G9U9_9TREM</name>
<evidence type="ECO:0000259" key="4">
    <source>
        <dbReference type="SMART" id="SM00360"/>
    </source>
</evidence>
<dbReference type="InterPro" id="IPR012677">
    <property type="entry name" value="Nucleotide-bd_a/b_plait_sf"/>
</dbReference>
<evidence type="ECO:0000256" key="3">
    <source>
        <dbReference type="SAM" id="MobiDB-lite"/>
    </source>
</evidence>
<comment type="subcellular location">
    <subcellularLocation>
        <location evidence="1">Nucleus</location>
    </subcellularLocation>
</comment>
<dbReference type="GO" id="GO:0010468">
    <property type="term" value="P:regulation of gene expression"/>
    <property type="evidence" value="ECO:0007669"/>
    <property type="project" value="TreeGrafter"/>
</dbReference>
<feature type="domain" description="RRM" evidence="4">
    <location>
        <begin position="164"/>
        <end position="236"/>
    </location>
</feature>
<dbReference type="Pfam" id="PF00076">
    <property type="entry name" value="RRM_1"/>
    <property type="match status" value="2"/>
</dbReference>
<organism evidence="5 6">
    <name type="scientific">Schistosoma rodhaini</name>
    <dbReference type="NCBI Taxonomy" id="6188"/>
    <lineage>
        <taxon>Eukaryota</taxon>
        <taxon>Metazoa</taxon>
        <taxon>Spiralia</taxon>
        <taxon>Lophotrochozoa</taxon>
        <taxon>Platyhelminthes</taxon>
        <taxon>Trematoda</taxon>
        <taxon>Digenea</taxon>
        <taxon>Strigeidida</taxon>
        <taxon>Schistosomatoidea</taxon>
        <taxon>Schistosomatidae</taxon>
        <taxon>Schistosoma</taxon>
    </lineage>
</organism>
<feature type="compositionally biased region" description="Polar residues" evidence="3">
    <location>
        <begin position="39"/>
        <end position="52"/>
    </location>
</feature>
<proteinExistence type="predicted"/>
<evidence type="ECO:0000256" key="2">
    <source>
        <dbReference type="ARBA" id="ARBA00023242"/>
    </source>
</evidence>
<evidence type="ECO:0000313" key="6">
    <source>
        <dbReference type="WBParaSite" id="SRDH1_82600.1"/>
    </source>
</evidence>
<feature type="domain" description="RRM" evidence="4">
    <location>
        <begin position="81"/>
        <end position="153"/>
    </location>
</feature>
<evidence type="ECO:0000313" key="5">
    <source>
        <dbReference type="Proteomes" id="UP000050792"/>
    </source>
</evidence>
<dbReference type="SUPFAM" id="SSF54928">
    <property type="entry name" value="RNA-binding domain, RBD"/>
    <property type="match status" value="2"/>
</dbReference>
<protein>
    <recommendedName>
        <fullName evidence="4">RRM domain-containing protein</fullName>
    </recommendedName>
</protein>
<dbReference type="GO" id="GO:0005654">
    <property type="term" value="C:nucleoplasm"/>
    <property type="evidence" value="ECO:0007669"/>
    <property type="project" value="TreeGrafter"/>
</dbReference>
<dbReference type="WBParaSite" id="SRDH1_82600.1">
    <property type="protein sequence ID" value="SRDH1_82600.1"/>
    <property type="gene ID" value="SRDH1_82600"/>
</dbReference>
<dbReference type="PANTHER" id="PTHR48033">
    <property type="entry name" value="RNA-BINDING (RRM/RBD/RNP MOTIFS) FAMILY PROTEIN"/>
    <property type="match status" value="1"/>
</dbReference>
<dbReference type="GO" id="GO:0000785">
    <property type="term" value="C:chromatin"/>
    <property type="evidence" value="ECO:0007669"/>
    <property type="project" value="TreeGrafter"/>
</dbReference>
<keyword evidence="2" id="KW-0539">Nucleus</keyword>
<dbReference type="SMART" id="SM00360">
    <property type="entry name" value="RRM"/>
    <property type="match status" value="2"/>
</dbReference>
<dbReference type="GO" id="GO:0003723">
    <property type="term" value="F:RNA binding"/>
    <property type="evidence" value="ECO:0007669"/>
    <property type="project" value="InterPro"/>
</dbReference>
<dbReference type="Gene3D" id="3.30.70.330">
    <property type="match status" value="2"/>
</dbReference>
<sequence>MDENVHLFKVVRLAVSILSPLMPSVEISDMVDESKGQHQVDSANGLSENSPNPLSPLDCDEKPTNGADDSVTDENDDDSRKLFVGGLSWETNENDLKEYFSRWGKVTQCIIKLDRFTGNSRGFGFVTLESEDCVSKVLSVSEHWLKNKKIDPKKAKPSREPLKKIFVGGIDPEVTEDQIREYFSSFGKVESLDLPYDTQKGKRKHYIFVSFSTEAAAKKAISKERQDIFGRQCDVRVAVTRDQANRQKVALKQWYNWLDPNFSYPGYAYGDFANAYPGFDPFTYNYYGYDYYGNAAAAAAATGYGAYSNLAANQFCGVINPNKVNQSIRTPAAAPGAATRMIGSGTTGTIGTNPHQTQSHTHLNYTNLLTSQLDPHHTTMSAGLDFSVAHPQPGQGMVAGSGATRFSHPQ</sequence>
<accession>A0AA85G9U9</accession>
<reference evidence="5" key="1">
    <citation type="submission" date="2022-06" db="EMBL/GenBank/DDBJ databases">
        <authorList>
            <person name="Berger JAMES D."/>
            <person name="Berger JAMES D."/>
        </authorList>
    </citation>
    <scope>NUCLEOTIDE SEQUENCE [LARGE SCALE GENOMIC DNA]</scope>
</reference>
<reference evidence="6" key="2">
    <citation type="submission" date="2023-11" db="UniProtKB">
        <authorList>
            <consortium name="WormBaseParasite"/>
        </authorList>
    </citation>
    <scope>IDENTIFICATION</scope>
</reference>
<keyword evidence="5" id="KW-1185">Reference proteome</keyword>
<feature type="region of interest" description="Disordered" evidence="3">
    <location>
        <begin position="32"/>
        <end position="79"/>
    </location>
</feature>
<dbReference type="PANTHER" id="PTHR48033:SF10">
    <property type="entry name" value="RNA-BINDING PROTEIN SQUID"/>
    <property type="match status" value="1"/>
</dbReference>